<feature type="domain" description="Threonine synthase N-terminal" evidence="6">
    <location>
        <begin position="2"/>
        <end position="77"/>
    </location>
</feature>
<dbReference type="Pfam" id="PF00291">
    <property type="entry name" value="PALP"/>
    <property type="match status" value="1"/>
</dbReference>
<evidence type="ECO:0000313" key="8">
    <source>
        <dbReference type="Proteomes" id="UP000004018"/>
    </source>
</evidence>
<comment type="caution">
    <text evidence="7">The sequence shown here is derived from an EMBL/GenBank/DDBJ whole genome shotgun (WGS) entry which is preliminary data.</text>
</comment>
<dbReference type="GO" id="GO:0004795">
    <property type="term" value="F:threonine synthase activity"/>
    <property type="evidence" value="ECO:0007669"/>
    <property type="project" value="UniProtKB-EC"/>
</dbReference>
<accession>A0ABN0D1Y4</accession>
<dbReference type="InterPro" id="IPR029144">
    <property type="entry name" value="Thr_synth_N"/>
</dbReference>
<dbReference type="InterPro" id="IPR036052">
    <property type="entry name" value="TrpB-like_PALP_sf"/>
</dbReference>
<gene>
    <name evidence="7" type="primary">thrC</name>
    <name evidence="7" type="ORF">HMPREF1039_0170</name>
</gene>
<comment type="similarity">
    <text evidence="2">Belongs to the threonine synthase family.</text>
</comment>
<dbReference type="SUPFAM" id="SSF53686">
    <property type="entry name" value="Tryptophan synthase beta subunit-like PLP-dependent enzymes"/>
    <property type="match status" value="1"/>
</dbReference>
<organism evidence="7 8">
    <name type="scientific">Megasphaera lornae</name>
    <dbReference type="NCBI Taxonomy" id="1000568"/>
    <lineage>
        <taxon>Bacteria</taxon>
        <taxon>Bacillati</taxon>
        <taxon>Bacillota</taxon>
        <taxon>Negativicutes</taxon>
        <taxon>Veillonellales</taxon>
        <taxon>Veillonellaceae</taxon>
        <taxon>Megasphaera</taxon>
    </lineage>
</organism>
<comment type="cofactor">
    <cofactor evidence="1">
        <name>pyridoxal 5'-phosphate</name>
        <dbReference type="ChEBI" id="CHEBI:597326"/>
    </cofactor>
</comment>
<keyword evidence="8" id="KW-1185">Reference proteome</keyword>
<dbReference type="Proteomes" id="UP000004018">
    <property type="component" value="Unassembled WGS sequence"/>
</dbReference>
<evidence type="ECO:0000313" key="7">
    <source>
        <dbReference type="EMBL" id="EGL42021.1"/>
    </source>
</evidence>
<keyword evidence="7" id="KW-0456">Lyase</keyword>
<evidence type="ECO:0000256" key="4">
    <source>
        <dbReference type="NCBIfam" id="TIGR00260"/>
    </source>
</evidence>
<feature type="domain" description="Tryptophan synthase beta chain-like PALP" evidence="5">
    <location>
        <begin position="103"/>
        <end position="421"/>
    </location>
</feature>
<evidence type="ECO:0000256" key="2">
    <source>
        <dbReference type="ARBA" id="ARBA00005517"/>
    </source>
</evidence>
<evidence type="ECO:0000256" key="1">
    <source>
        <dbReference type="ARBA" id="ARBA00001933"/>
    </source>
</evidence>
<dbReference type="PANTHER" id="PTHR43515">
    <property type="entry name" value="THREONINE SYNTHASE-LIKE 1"/>
    <property type="match status" value="1"/>
</dbReference>
<evidence type="ECO:0000259" key="6">
    <source>
        <dbReference type="Pfam" id="PF14821"/>
    </source>
</evidence>
<evidence type="ECO:0000259" key="5">
    <source>
        <dbReference type="Pfam" id="PF00291"/>
    </source>
</evidence>
<proteinExistence type="inferred from homology"/>
<dbReference type="EMBL" id="AFIJ01000007">
    <property type="protein sequence ID" value="EGL42021.1"/>
    <property type="molecule type" value="Genomic_DNA"/>
</dbReference>
<evidence type="ECO:0000256" key="3">
    <source>
        <dbReference type="ARBA" id="ARBA00022898"/>
    </source>
</evidence>
<dbReference type="PANTHER" id="PTHR43515:SF1">
    <property type="entry name" value="THREONINE SYNTHASE-LIKE 1"/>
    <property type="match status" value="1"/>
</dbReference>
<name>A0ABN0D1Y4_9FIRM</name>
<dbReference type="InterPro" id="IPR001926">
    <property type="entry name" value="TrpB-like_PALP"/>
</dbReference>
<sequence>MQYKSTRSQETVRTAEALLRGLAADGGLYVPEVFPENVLQDWDEPGLSYQDVALHVLSYFFSDLTGPVLQEAVQKAYGENRFDHADIVPFYSPEAKVTISELFHGATLAFKDLALSIFPYLLSAAKQTSASTEDILILTATSGDTGKAALEAFKDVEGVDILVFYPAGKVSPLQELQMQTQTGKNVKVVGLVGNFDQAQTFVKEVFTDPGIREKVNRQGYIFSSANSINIGRLLPQIAYYVWTYRQLVERGCIERGESFNVVVPSGNFGNILAAFLAQKMGIPIGKFVCASNRNHVLTDFLMTGTYDRNRAFYTTNSPSMDILTAGNLERFLYYLSDGDRQAVSRWQTQLTEQNKFTLPNALLEKMQRNWLAGYLDDKETEYWLRYVYHTYGYVCDPHTAVAYGVYEKVRRQLGEAHTVIMATAHPYKFPFTVGRALHLDEQEDPFAMALQIQANTGISVPPALGELVTRPRRFKETVTPAELTQTVLDFAVMQRNRSDKNE</sequence>
<dbReference type="InterPro" id="IPR004450">
    <property type="entry name" value="Thr_synthase-like"/>
</dbReference>
<dbReference type="CDD" id="cd01560">
    <property type="entry name" value="Thr-synth_2"/>
    <property type="match status" value="1"/>
</dbReference>
<dbReference type="EC" id="4.2.3.1" evidence="4"/>
<dbReference type="Gene3D" id="3.90.1380.10">
    <property type="entry name" value="Threonine synthase, N-terminal domain"/>
    <property type="match status" value="1"/>
</dbReference>
<dbReference type="RefSeq" id="WP_007390482.1">
    <property type="nucleotide sequence ID" value="NZ_AFIJ01000007.1"/>
</dbReference>
<keyword evidence="3" id="KW-0663">Pyridoxal phosphate</keyword>
<protein>
    <recommendedName>
        <fullName evidence="4">Threonine synthase</fullName>
        <ecNumber evidence="4">4.2.3.1</ecNumber>
    </recommendedName>
</protein>
<reference evidence="7 8" key="1">
    <citation type="submission" date="2011-04" db="EMBL/GenBank/DDBJ databases">
        <authorList>
            <person name="Harkins D.M."/>
            <person name="Madupu R."/>
            <person name="Durkin A.S."/>
            <person name="Torralba M."/>
            <person name="Methe B."/>
            <person name="Sutton G.G."/>
            <person name="Nelson K.E."/>
        </authorList>
    </citation>
    <scope>NUCLEOTIDE SEQUENCE [LARGE SCALE GENOMIC DNA]</scope>
    <source>
        <strain evidence="7 8">UPII 199-6</strain>
    </source>
</reference>
<dbReference type="Gene3D" id="3.40.50.1100">
    <property type="match status" value="2"/>
</dbReference>
<dbReference type="Pfam" id="PF14821">
    <property type="entry name" value="Thr_synth_N"/>
    <property type="match status" value="1"/>
</dbReference>
<dbReference type="InterPro" id="IPR037158">
    <property type="entry name" value="Thr_synth_N_sf"/>
</dbReference>
<dbReference type="NCBIfam" id="TIGR00260">
    <property type="entry name" value="thrC"/>
    <property type="match status" value="1"/>
</dbReference>